<dbReference type="Proteomes" id="UP001500831">
    <property type="component" value="Unassembled WGS sequence"/>
</dbReference>
<dbReference type="InterPro" id="IPR036396">
    <property type="entry name" value="Cyt_P450_sf"/>
</dbReference>
<evidence type="ECO:0000313" key="4">
    <source>
        <dbReference type="Proteomes" id="UP001500831"/>
    </source>
</evidence>
<feature type="compositionally biased region" description="Basic and acidic residues" evidence="2">
    <location>
        <begin position="373"/>
        <end position="384"/>
    </location>
</feature>
<dbReference type="InterPro" id="IPR002401">
    <property type="entry name" value="Cyt_P450_E_grp-I"/>
</dbReference>
<gene>
    <name evidence="3" type="ORF">GCM10010517_44490</name>
</gene>
<dbReference type="InterPro" id="IPR050121">
    <property type="entry name" value="Cytochrome_P450_monoxygenase"/>
</dbReference>
<reference evidence="3 4" key="1">
    <citation type="journal article" date="2019" name="Int. J. Syst. Evol. Microbiol.">
        <title>The Global Catalogue of Microorganisms (GCM) 10K type strain sequencing project: providing services to taxonomists for standard genome sequencing and annotation.</title>
        <authorList>
            <consortium name="The Broad Institute Genomics Platform"/>
            <consortium name="The Broad Institute Genome Sequencing Center for Infectious Disease"/>
            <person name="Wu L."/>
            <person name="Ma J."/>
        </authorList>
    </citation>
    <scope>NUCLEOTIDE SEQUENCE [LARGE SCALE GENOMIC DNA]</scope>
    <source>
        <strain evidence="3 4">JCM 6242</strain>
    </source>
</reference>
<proteinExistence type="inferred from homology"/>
<protein>
    <submittedName>
        <fullName evidence="3">Cytochrome P450</fullName>
    </submittedName>
</protein>
<organism evidence="3 4">
    <name type="scientific">Streptosporangium fragile</name>
    <dbReference type="NCBI Taxonomy" id="46186"/>
    <lineage>
        <taxon>Bacteria</taxon>
        <taxon>Bacillati</taxon>
        <taxon>Actinomycetota</taxon>
        <taxon>Actinomycetes</taxon>
        <taxon>Streptosporangiales</taxon>
        <taxon>Streptosporangiaceae</taxon>
        <taxon>Streptosporangium</taxon>
    </lineage>
</organism>
<dbReference type="PANTHER" id="PTHR24305">
    <property type="entry name" value="CYTOCHROME P450"/>
    <property type="match status" value="1"/>
</dbReference>
<evidence type="ECO:0000256" key="2">
    <source>
        <dbReference type="SAM" id="MobiDB-lite"/>
    </source>
</evidence>
<accession>A0ABN3W2A0</accession>
<dbReference type="PRINTS" id="PR00463">
    <property type="entry name" value="EP450I"/>
</dbReference>
<keyword evidence="4" id="KW-1185">Reference proteome</keyword>
<evidence type="ECO:0000256" key="1">
    <source>
        <dbReference type="ARBA" id="ARBA00010617"/>
    </source>
</evidence>
<comment type="caution">
    <text evidence="3">The sequence shown here is derived from an EMBL/GenBank/DDBJ whole genome shotgun (WGS) entry which is preliminary data.</text>
</comment>
<evidence type="ECO:0000313" key="3">
    <source>
        <dbReference type="EMBL" id="GAA2881534.1"/>
    </source>
</evidence>
<dbReference type="EMBL" id="BAAAVI010000032">
    <property type="protein sequence ID" value="GAA2881534.1"/>
    <property type="molecule type" value="Genomic_DNA"/>
</dbReference>
<sequence>MSSTTRTAAALDSLPLAPGALPVAGHLLPLLRDPLSFMTAPAGYGELVRIRLGPRTMVVICSPDLALRALRDDRTFDKIGGIFDQTRSVLGDGLSNCPHHLHRRQRRLLQPTFHRFRMPGYAQTMTGLIDETTRTWQDGQVLDVLPETRALGSRVLAACMFPEAALMSTQMTRLTDAFDAVLRGVLRKVLLPAWATNLPLLANRRFQRAVDHLRQTAQTAVEHRRSNDRDHGDLLSAMLAARDEETPGGAQTALTETELIDNVVTFVIAGTDTSAISLAWALYLLAQHPDVADHLRTEVDTVLGGRPARYDDLPRLPFTGDVINEALRCYPPAWITTRTTAVDTHLGGHQLPQGTVLGFCVPLLQRHPGQFPDHPERFDPDRRSAQPAPPRPATPCSPSAAAPANASATSSPAASSPSPWPPSPAAGDWSSCPTTPRPYPPDQAC</sequence>
<dbReference type="InterPro" id="IPR001128">
    <property type="entry name" value="Cyt_P450"/>
</dbReference>
<name>A0ABN3W2A0_9ACTN</name>
<feature type="compositionally biased region" description="Pro residues" evidence="2">
    <location>
        <begin position="435"/>
        <end position="445"/>
    </location>
</feature>
<dbReference type="PANTHER" id="PTHR24305:SF166">
    <property type="entry name" value="CYTOCHROME P450 12A4, MITOCHONDRIAL-RELATED"/>
    <property type="match status" value="1"/>
</dbReference>
<dbReference type="PRINTS" id="PR00385">
    <property type="entry name" value="P450"/>
</dbReference>
<dbReference type="Gene3D" id="1.10.630.10">
    <property type="entry name" value="Cytochrome P450"/>
    <property type="match status" value="1"/>
</dbReference>
<dbReference type="SUPFAM" id="SSF48264">
    <property type="entry name" value="Cytochrome P450"/>
    <property type="match status" value="1"/>
</dbReference>
<comment type="similarity">
    <text evidence="1">Belongs to the cytochrome P450 family.</text>
</comment>
<feature type="region of interest" description="Disordered" evidence="2">
    <location>
        <begin position="369"/>
        <end position="445"/>
    </location>
</feature>
<feature type="compositionally biased region" description="Low complexity" evidence="2">
    <location>
        <begin position="396"/>
        <end position="417"/>
    </location>
</feature>
<dbReference type="Pfam" id="PF00067">
    <property type="entry name" value="p450"/>
    <property type="match status" value="1"/>
</dbReference>